<gene>
    <name evidence="2" type="ORF">GCM10007854_06130</name>
</gene>
<dbReference type="EMBL" id="BSNJ01000001">
    <property type="protein sequence ID" value="GLQ19658.1"/>
    <property type="molecule type" value="Genomic_DNA"/>
</dbReference>
<sequence>MLNPFEPVTIAGPEGEQTLTRPLRLGATLSAFPARSALIVDEQTSLTIFMPNLAVSSVSDDDVLHSANRFAIETPLGWEIIAARDVTLVGAHEYALSHLLRGLDGTDIYQADPLASGARILWLGSGVETLALSADWRGTSVTVTGMTQSRAAQATDLIWQDLAGVPLHPVHATWDSQRLSWIGRDRAFTGWESDADHLRYRVRLYRGETIETVDTTQTFIETSEFDRAEIVQLGPDGRESLMPETLNVGGA</sequence>
<proteinExistence type="predicted"/>
<evidence type="ECO:0000259" key="1">
    <source>
        <dbReference type="Pfam" id="PF23666"/>
    </source>
</evidence>
<keyword evidence="3" id="KW-1185">Reference proteome</keyword>
<evidence type="ECO:0000313" key="3">
    <source>
        <dbReference type="Proteomes" id="UP001161390"/>
    </source>
</evidence>
<dbReference type="Pfam" id="PF23666">
    <property type="entry name" value="Rcc01698_C"/>
    <property type="match status" value="1"/>
</dbReference>
<dbReference type="InterPro" id="IPR056490">
    <property type="entry name" value="Rcc01698_C"/>
</dbReference>
<comment type="caution">
    <text evidence="2">The sequence shown here is derived from an EMBL/GenBank/DDBJ whole genome shotgun (WGS) entry which is preliminary data.</text>
</comment>
<dbReference type="Proteomes" id="UP001161390">
    <property type="component" value="Unassembled WGS sequence"/>
</dbReference>
<organism evidence="2 3">
    <name type="scientific">Algimonas porphyrae</name>
    <dbReference type="NCBI Taxonomy" id="1128113"/>
    <lineage>
        <taxon>Bacteria</taxon>
        <taxon>Pseudomonadati</taxon>
        <taxon>Pseudomonadota</taxon>
        <taxon>Alphaproteobacteria</taxon>
        <taxon>Maricaulales</taxon>
        <taxon>Robiginitomaculaceae</taxon>
        <taxon>Algimonas</taxon>
    </lineage>
</organism>
<evidence type="ECO:0000313" key="2">
    <source>
        <dbReference type="EMBL" id="GLQ19658.1"/>
    </source>
</evidence>
<reference evidence="2" key="2">
    <citation type="submission" date="2023-01" db="EMBL/GenBank/DDBJ databases">
        <title>Draft genome sequence of Algimonas porphyrae strain NBRC 108216.</title>
        <authorList>
            <person name="Sun Q."/>
            <person name="Mori K."/>
        </authorList>
    </citation>
    <scope>NUCLEOTIDE SEQUENCE</scope>
    <source>
        <strain evidence="2">NBRC 108216</strain>
    </source>
</reference>
<feature type="domain" description="Rcc01698-like C-terminal" evidence="1">
    <location>
        <begin position="24"/>
        <end position="120"/>
    </location>
</feature>
<protein>
    <recommendedName>
        <fullName evidence="1">Rcc01698-like C-terminal domain-containing protein</fullName>
    </recommendedName>
</protein>
<name>A0ABQ5UYL1_9PROT</name>
<accession>A0ABQ5UYL1</accession>
<dbReference type="RefSeq" id="WP_284369498.1">
    <property type="nucleotide sequence ID" value="NZ_BSNJ01000001.1"/>
</dbReference>
<reference evidence="2" key="1">
    <citation type="journal article" date="2014" name="Int. J. Syst. Evol. Microbiol.">
        <title>Complete genome of a new Firmicutes species belonging to the dominant human colonic microbiota ('Ruminococcus bicirculans') reveals two chromosomes and a selective capacity to utilize plant glucans.</title>
        <authorList>
            <consortium name="NISC Comparative Sequencing Program"/>
            <person name="Wegmann U."/>
            <person name="Louis P."/>
            <person name="Goesmann A."/>
            <person name="Henrissat B."/>
            <person name="Duncan S.H."/>
            <person name="Flint H.J."/>
        </authorList>
    </citation>
    <scope>NUCLEOTIDE SEQUENCE</scope>
    <source>
        <strain evidence="2">NBRC 108216</strain>
    </source>
</reference>